<reference evidence="1" key="1">
    <citation type="submission" date="2021-01" db="EMBL/GenBank/DDBJ databases">
        <authorList>
            <person name="Corre E."/>
            <person name="Pelletier E."/>
            <person name="Niang G."/>
            <person name="Scheremetjew M."/>
            <person name="Finn R."/>
            <person name="Kale V."/>
            <person name="Holt S."/>
            <person name="Cochrane G."/>
            <person name="Meng A."/>
            <person name="Brown T."/>
            <person name="Cohen L."/>
        </authorList>
    </citation>
    <scope>NUCLEOTIDE SEQUENCE</scope>
    <source>
        <strain evidence="1">UTEX LB 2760</strain>
    </source>
</reference>
<name>A0A7S0BF83_9RHOD</name>
<dbReference type="AlphaFoldDB" id="A0A7S0BF83"/>
<gene>
    <name evidence="1" type="ORF">RMAR0315_LOCUS2424</name>
</gene>
<proteinExistence type="predicted"/>
<organism evidence="1">
    <name type="scientific">Rhodosorus marinus</name>
    <dbReference type="NCBI Taxonomy" id="101924"/>
    <lineage>
        <taxon>Eukaryota</taxon>
        <taxon>Rhodophyta</taxon>
        <taxon>Stylonematophyceae</taxon>
        <taxon>Stylonematales</taxon>
        <taxon>Stylonemataceae</taxon>
        <taxon>Rhodosorus</taxon>
    </lineage>
</organism>
<sequence length="150" mass="17098">MLPSLGARLQLTKCSLYGRSLTTTRLVNRDIPGVQVTREGVTIHSIPIGTRQYIEQECRRLQNQHEHLFKEISRLPQDALAVQLALYRYRTETRLDYTLRSLAYPFGRALARSADIMTRYHLEVLFGGLSSTAVGEDPFVQPVDEQILLP</sequence>
<evidence type="ECO:0000313" key="1">
    <source>
        <dbReference type="EMBL" id="CAD8392449.1"/>
    </source>
</evidence>
<protein>
    <submittedName>
        <fullName evidence="1">Uncharacterized protein</fullName>
    </submittedName>
</protein>
<accession>A0A7S0BF83</accession>
<dbReference type="EMBL" id="HBEK01004398">
    <property type="protein sequence ID" value="CAD8392449.1"/>
    <property type="molecule type" value="Transcribed_RNA"/>
</dbReference>